<dbReference type="Gene3D" id="3.30.420.10">
    <property type="entry name" value="Ribonuclease H-like superfamily/Ribonuclease H"/>
    <property type="match status" value="1"/>
</dbReference>
<feature type="compositionally biased region" description="Basic and acidic residues" evidence="21">
    <location>
        <begin position="204"/>
        <end position="218"/>
    </location>
</feature>
<evidence type="ECO:0000256" key="14">
    <source>
        <dbReference type="ARBA" id="ARBA00025483"/>
    </source>
</evidence>
<evidence type="ECO:0000256" key="10">
    <source>
        <dbReference type="ARBA" id="ARBA00022839"/>
    </source>
</evidence>
<keyword evidence="12 20" id="KW-0239">DNA-directed DNA polymerase</keyword>
<evidence type="ECO:0000256" key="7">
    <source>
        <dbReference type="ARBA" id="ARBA00022722"/>
    </source>
</evidence>
<evidence type="ECO:0000313" key="24">
    <source>
        <dbReference type="Proteomes" id="UP000535415"/>
    </source>
</evidence>
<dbReference type="SMART" id="SM00479">
    <property type="entry name" value="EXOIII"/>
    <property type="match status" value="1"/>
</dbReference>
<dbReference type="NCBIfam" id="TIGR00573">
    <property type="entry name" value="dnaq"/>
    <property type="match status" value="1"/>
</dbReference>
<dbReference type="CDD" id="cd06131">
    <property type="entry name" value="DNA_pol_III_epsilon_Ecoli_like"/>
    <property type="match status" value="1"/>
</dbReference>
<feature type="binding site" evidence="18">
    <location>
        <position position="11"/>
    </location>
    <ligand>
        <name>substrate</name>
    </ligand>
</feature>
<evidence type="ECO:0000256" key="15">
    <source>
        <dbReference type="ARBA" id="ARBA00026073"/>
    </source>
</evidence>
<feature type="region of interest" description="Disordered" evidence="21">
    <location>
        <begin position="194"/>
        <end position="218"/>
    </location>
</feature>
<keyword evidence="9 20" id="KW-0378">Hydrolase</keyword>
<evidence type="ECO:0000256" key="1">
    <source>
        <dbReference type="ARBA" id="ARBA00001936"/>
    </source>
</evidence>
<dbReference type="Proteomes" id="UP000535415">
    <property type="component" value="Unassembled WGS sequence"/>
</dbReference>
<proteinExistence type="predicted"/>
<keyword evidence="7 20" id="KW-0540">Nuclease</keyword>
<feature type="binding site" evidence="19">
    <location>
        <position position="11"/>
    </location>
    <ligand>
        <name>a divalent metal cation</name>
        <dbReference type="ChEBI" id="CHEBI:60240"/>
        <label>1</label>
        <note>catalytic</note>
    </ligand>
</feature>
<accession>A0A7W9BIR4</accession>
<feature type="binding site" evidence="18">
    <location>
        <position position="170"/>
    </location>
    <ligand>
        <name>substrate</name>
    </ligand>
</feature>
<keyword evidence="6 20" id="KW-0235">DNA replication</keyword>
<reference evidence="23 24" key="1">
    <citation type="submission" date="2020-08" db="EMBL/GenBank/DDBJ databases">
        <title>Genomic Encyclopedia of Type Strains, Phase IV (KMG-IV): sequencing the most valuable type-strain genomes for metagenomic binning, comparative biology and taxonomic classification.</title>
        <authorList>
            <person name="Goeker M."/>
        </authorList>
    </citation>
    <scope>NUCLEOTIDE SEQUENCE [LARGE SCALE GENOMIC DNA]</scope>
    <source>
        <strain evidence="23 24">DSM 101064</strain>
    </source>
</reference>
<evidence type="ECO:0000256" key="21">
    <source>
        <dbReference type="SAM" id="MobiDB-lite"/>
    </source>
</evidence>
<dbReference type="RefSeq" id="WP_183526227.1">
    <property type="nucleotide sequence ID" value="NZ_JACIJM010000002.1"/>
</dbReference>
<feature type="active site" description="Proton acceptor" evidence="17">
    <location>
        <position position="165"/>
    </location>
</feature>
<evidence type="ECO:0000256" key="2">
    <source>
        <dbReference type="ARBA" id="ARBA00012417"/>
    </source>
</evidence>
<dbReference type="GO" id="GO:0008408">
    <property type="term" value="F:3'-5' exonuclease activity"/>
    <property type="evidence" value="ECO:0007669"/>
    <property type="project" value="TreeGrafter"/>
</dbReference>
<comment type="cofactor">
    <cofactor evidence="1 20">
        <name>Mn(2+)</name>
        <dbReference type="ChEBI" id="CHEBI:29035"/>
    </cofactor>
</comment>
<keyword evidence="13 19" id="KW-0464">Manganese</keyword>
<evidence type="ECO:0000256" key="11">
    <source>
        <dbReference type="ARBA" id="ARBA00022842"/>
    </source>
</evidence>
<feature type="binding site" evidence="18">
    <location>
        <position position="9"/>
    </location>
    <ligand>
        <name>substrate</name>
    </ligand>
</feature>
<evidence type="ECO:0000256" key="18">
    <source>
        <dbReference type="PIRSR" id="PIRSR606309-2"/>
    </source>
</evidence>
<dbReference type="InterPro" id="IPR036397">
    <property type="entry name" value="RNaseH_sf"/>
</dbReference>
<dbReference type="GO" id="GO:0005829">
    <property type="term" value="C:cytosol"/>
    <property type="evidence" value="ECO:0007669"/>
    <property type="project" value="TreeGrafter"/>
</dbReference>
<keyword evidence="24" id="KW-1185">Reference proteome</keyword>
<dbReference type="InterPro" id="IPR006054">
    <property type="entry name" value="DnaQ"/>
</dbReference>
<keyword evidence="11 19" id="KW-0460">Magnesium</keyword>
<keyword evidence="10 20" id="KW-0269">Exonuclease</keyword>
<evidence type="ECO:0000256" key="16">
    <source>
        <dbReference type="ARBA" id="ARBA00049244"/>
    </source>
</evidence>
<dbReference type="PANTHER" id="PTHR30231:SF41">
    <property type="entry name" value="DNA POLYMERASE III SUBUNIT EPSILON"/>
    <property type="match status" value="1"/>
</dbReference>
<feature type="binding site" evidence="19">
    <location>
        <position position="9"/>
    </location>
    <ligand>
        <name>a divalent metal cation</name>
        <dbReference type="ChEBI" id="CHEBI:60240"/>
        <label>1</label>
        <note>catalytic</note>
    </ligand>
</feature>
<keyword evidence="5 20" id="KW-0548">Nucleotidyltransferase</keyword>
<gene>
    <name evidence="20" type="primary">dnaQ</name>
    <name evidence="23" type="ORF">FHS72_000915</name>
</gene>
<keyword evidence="4 20" id="KW-0808">Transferase</keyword>
<comment type="caution">
    <text evidence="23">The sequence shown here is derived from an EMBL/GenBank/DDBJ whole genome shotgun (WGS) entry which is preliminary data.</text>
</comment>
<evidence type="ECO:0000256" key="8">
    <source>
        <dbReference type="ARBA" id="ARBA00022723"/>
    </source>
</evidence>
<dbReference type="SUPFAM" id="SSF53098">
    <property type="entry name" value="Ribonuclease H-like"/>
    <property type="match status" value="1"/>
</dbReference>
<comment type="cofactor">
    <cofactor evidence="19">
        <name>Mg(2+)</name>
        <dbReference type="ChEBI" id="CHEBI:18420"/>
    </cofactor>
    <cofactor evidence="19">
        <name>Mn(2+)</name>
        <dbReference type="ChEBI" id="CHEBI:29035"/>
    </cofactor>
    <text evidence="19">Binds 2 divalent metal cations. Magnesium or manganese.</text>
</comment>
<dbReference type="InterPro" id="IPR012337">
    <property type="entry name" value="RNaseH-like_sf"/>
</dbReference>
<evidence type="ECO:0000256" key="12">
    <source>
        <dbReference type="ARBA" id="ARBA00022932"/>
    </source>
</evidence>
<dbReference type="GO" id="GO:0046872">
    <property type="term" value="F:metal ion binding"/>
    <property type="evidence" value="ECO:0007669"/>
    <property type="project" value="UniProtKB-KW"/>
</dbReference>
<organism evidence="23 24">
    <name type="scientific">Yoonia ponticola</name>
    <dbReference type="NCBI Taxonomy" id="1524255"/>
    <lineage>
        <taxon>Bacteria</taxon>
        <taxon>Pseudomonadati</taxon>
        <taxon>Pseudomonadota</taxon>
        <taxon>Alphaproteobacteria</taxon>
        <taxon>Rhodobacterales</taxon>
        <taxon>Paracoccaceae</taxon>
        <taxon>Yoonia</taxon>
    </lineage>
</organism>
<comment type="function">
    <text evidence="14 20">DNA polymerase III is a complex, multichain enzyme responsible for most of the replicative synthesis in bacteria. The epsilon subunit contain the editing function and is a proofreading 3'-5' exonuclease.</text>
</comment>
<dbReference type="InterPro" id="IPR013520">
    <property type="entry name" value="Ribonucl_H"/>
</dbReference>
<feature type="binding site" evidence="18">
    <location>
        <position position="59"/>
    </location>
    <ligand>
        <name>substrate</name>
    </ligand>
</feature>
<evidence type="ECO:0000256" key="3">
    <source>
        <dbReference type="ARBA" id="ARBA00020352"/>
    </source>
</evidence>
<dbReference type="NCBIfam" id="TIGR01406">
    <property type="entry name" value="dnaQ_proteo"/>
    <property type="match status" value="1"/>
</dbReference>
<dbReference type="GO" id="GO:0003887">
    <property type="term" value="F:DNA-directed DNA polymerase activity"/>
    <property type="evidence" value="ECO:0007669"/>
    <property type="project" value="UniProtKB-KW"/>
</dbReference>
<name>A0A7W9BIR4_9RHOB</name>
<comment type="catalytic activity">
    <reaction evidence="16 20">
        <text>DNA(n) + a 2'-deoxyribonucleoside 5'-triphosphate = DNA(n+1) + diphosphate</text>
        <dbReference type="Rhea" id="RHEA:22508"/>
        <dbReference type="Rhea" id="RHEA-COMP:17339"/>
        <dbReference type="Rhea" id="RHEA-COMP:17340"/>
        <dbReference type="ChEBI" id="CHEBI:33019"/>
        <dbReference type="ChEBI" id="CHEBI:61560"/>
        <dbReference type="ChEBI" id="CHEBI:173112"/>
        <dbReference type="EC" id="2.7.7.7"/>
    </reaction>
</comment>
<comment type="subunit">
    <text evidence="15 20">DNA polymerase III contains a core (composed of alpha, epsilon and theta chains) that associates with a tau subunit. This core dimerizes to form the POLIII' complex. PolIII' associates with the gamma complex (composed of gamma, delta, delta', psi and chi chains) and with the beta chain to form the complete DNA polymerase III complex.</text>
</comment>
<dbReference type="InterPro" id="IPR006309">
    <property type="entry name" value="DnaQ_proteo"/>
</dbReference>
<evidence type="ECO:0000256" key="6">
    <source>
        <dbReference type="ARBA" id="ARBA00022705"/>
    </source>
</evidence>
<protein>
    <recommendedName>
        <fullName evidence="3 20">DNA polymerase III subunit epsilon</fullName>
        <ecNumber evidence="2 20">2.7.7.7</ecNumber>
    </recommendedName>
</protein>
<keyword evidence="8 19" id="KW-0479">Metal-binding</keyword>
<feature type="domain" description="Exonuclease" evidence="22">
    <location>
        <begin position="4"/>
        <end position="187"/>
    </location>
</feature>
<dbReference type="EC" id="2.7.7.7" evidence="2 20"/>
<dbReference type="NCBIfam" id="NF004316">
    <property type="entry name" value="PRK05711.1"/>
    <property type="match status" value="1"/>
</dbReference>
<dbReference type="PANTHER" id="PTHR30231">
    <property type="entry name" value="DNA POLYMERASE III SUBUNIT EPSILON"/>
    <property type="match status" value="1"/>
</dbReference>
<feature type="binding site" evidence="19">
    <location>
        <position position="170"/>
    </location>
    <ligand>
        <name>a divalent metal cation</name>
        <dbReference type="ChEBI" id="CHEBI:60240"/>
        <label>1</label>
        <note>catalytic</note>
    </ligand>
</feature>
<dbReference type="GO" id="GO:0045004">
    <property type="term" value="P:DNA replication proofreading"/>
    <property type="evidence" value="ECO:0007669"/>
    <property type="project" value="TreeGrafter"/>
</dbReference>
<sequence>MADREIVLDTETTGFEPHEGDRIVEIGAVELIGKMPTGRTYHQYINPMRSMPEGAFGIHGIGPDLLAVPRDPKPGEVILKDKPLFADIAQDFVDFVGDSVMVIHNAAFDMKFLNAELGWLNRPLLPMAQSLDTLAIARRRFPGSPASLDALCRRFGIDNTNRTLHGALLDSEILAEVYLELIGGRQPGMELKAVSNNNSSGADEDWRPSRRADPLPSRISEKEAAAHAKFIDSLGDDALWKTLN</sequence>
<evidence type="ECO:0000259" key="22">
    <source>
        <dbReference type="SMART" id="SM00479"/>
    </source>
</evidence>
<dbReference type="Pfam" id="PF00929">
    <property type="entry name" value="RNase_T"/>
    <property type="match status" value="1"/>
</dbReference>
<dbReference type="AlphaFoldDB" id="A0A7W9BIR4"/>
<dbReference type="FunFam" id="3.30.420.10:FF:000012">
    <property type="entry name" value="DNA polymerase III subunit epsilon"/>
    <property type="match status" value="1"/>
</dbReference>
<evidence type="ECO:0000256" key="9">
    <source>
        <dbReference type="ARBA" id="ARBA00022801"/>
    </source>
</evidence>
<evidence type="ECO:0000256" key="13">
    <source>
        <dbReference type="ARBA" id="ARBA00023211"/>
    </source>
</evidence>
<evidence type="ECO:0000256" key="19">
    <source>
        <dbReference type="PIRSR" id="PIRSR606309-3"/>
    </source>
</evidence>
<evidence type="ECO:0000256" key="4">
    <source>
        <dbReference type="ARBA" id="ARBA00022679"/>
    </source>
</evidence>
<evidence type="ECO:0000313" key="23">
    <source>
        <dbReference type="EMBL" id="MBB5721308.1"/>
    </source>
</evidence>
<dbReference type="GO" id="GO:0003677">
    <property type="term" value="F:DNA binding"/>
    <property type="evidence" value="ECO:0007669"/>
    <property type="project" value="InterPro"/>
</dbReference>
<dbReference type="EMBL" id="JACIJM010000002">
    <property type="protein sequence ID" value="MBB5721308.1"/>
    <property type="molecule type" value="Genomic_DNA"/>
</dbReference>
<evidence type="ECO:0000256" key="5">
    <source>
        <dbReference type="ARBA" id="ARBA00022695"/>
    </source>
</evidence>
<evidence type="ECO:0000256" key="17">
    <source>
        <dbReference type="PIRSR" id="PIRSR606309-1"/>
    </source>
</evidence>
<evidence type="ECO:0000256" key="20">
    <source>
        <dbReference type="RuleBase" id="RU364087"/>
    </source>
</evidence>